<evidence type="ECO:0000313" key="4">
    <source>
        <dbReference type="Proteomes" id="UP000591131"/>
    </source>
</evidence>
<dbReference type="Proteomes" id="UP000591131">
    <property type="component" value="Unassembled WGS sequence"/>
</dbReference>
<organism evidence="3 4">
    <name type="scientific">Perkinsus chesapeaki</name>
    <name type="common">Clam parasite</name>
    <name type="synonym">Perkinsus andrewsi</name>
    <dbReference type="NCBI Taxonomy" id="330153"/>
    <lineage>
        <taxon>Eukaryota</taxon>
        <taxon>Sar</taxon>
        <taxon>Alveolata</taxon>
        <taxon>Perkinsozoa</taxon>
        <taxon>Perkinsea</taxon>
        <taxon>Perkinsida</taxon>
        <taxon>Perkinsidae</taxon>
        <taxon>Perkinsus</taxon>
    </lineage>
</organism>
<evidence type="ECO:0000313" key="3">
    <source>
        <dbReference type="EMBL" id="KAF4669307.1"/>
    </source>
</evidence>
<dbReference type="EMBL" id="JAAPAO010000173">
    <property type="protein sequence ID" value="KAF4669307.1"/>
    <property type="molecule type" value="Genomic_DNA"/>
</dbReference>
<name>A0A7J6MD32_PERCH</name>
<feature type="region of interest" description="Disordered" evidence="1">
    <location>
        <begin position="35"/>
        <end position="97"/>
    </location>
</feature>
<accession>A0A7J6MD32</accession>
<sequence length="386" mass="42762">MFRAAIVGSLLCAITHCAEPNMAHAVKVEGVEVELRRPSQRDSKDVVKTAGEDEPKKSKKKSWWKTLTRTKRSSESSLLNSKRSPGKSDGRNAHSEGSHVFRVIGTWGDESFMESKRRSSFSNLANRWSHGDTLPRRSSGSKGDSLLKSIFQKKKKTAGVTDLDLSASFGMWPTDSKDTPSSPISPGTLSTDEFFGKALDAYKLAPVTNGSSATHSNPSPASKPADPVEDVFCNYAVMHPDALCLYKQRGSDTFTDIFHHNFMTKETKTCPTFTFTPPELSGKDFGRKEISRAWKNALAHVKKARWQDTAVQTDLMKFSHVIIGTCDIAFPKDLKTDISALVVQPEHKGKLTLAFFTEPEQPQVGVEFTMVEPERHSKPAWSPGQR</sequence>
<comment type="caution">
    <text evidence="3">The sequence shown here is derived from an EMBL/GenBank/DDBJ whole genome shotgun (WGS) entry which is preliminary data.</text>
</comment>
<feature type="compositionally biased region" description="Basic and acidic residues" evidence="1">
    <location>
        <begin position="86"/>
        <end position="97"/>
    </location>
</feature>
<feature type="compositionally biased region" description="Basic residues" evidence="1">
    <location>
        <begin position="57"/>
        <end position="71"/>
    </location>
</feature>
<keyword evidence="2" id="KW-0732">Signal</keyword>
<evidence type="ECO:0000256" key="1">
    <source>
        <dbReference type="SAM" id="MobiDB-lite"/>
    </source>
</evidence>
<feature type="chain" id="PRO_5029702306" evidence="2">
    <location>
        <begin position="18"/>
        <end position="386"/>
    </location>
</feature>
<dbReference type="AlphaFoldDB" id="A0A7J6MD32"/>
<reference evidence="3 4" key="1">
    <citation type="submission" date="2020-04" db="EMBL/GenBank/DDBJ databases">
        <title>Perkinsus chesapeaki whole genome sequence.</title>
        <authorList>
            <person name="Bogema D.R."/>
        </authorList>
    </citation>
    <scope>NUCLEOTIDE SEQUENCE [LARGE SCALE GENOMIC DNA]</scope>
    <source>
        <strain evidence="3">ATCC PRA-425</strain>
    </source>
</reference>
<protein>
    <submittedName>
        <fullName evidence="3">Uncharacterized protein</fullName>
    </submittedName>
</protein>
<evidence type="ECO:0000256" key="2">
    <source>
        <dbReference type="SAM" id="SignalP"/>
    </source>
</evidence>
<feature type="signal peptide" evidence="2">
    <location>
        <begin position="1"/>
        <end position="17"/>
    </location>
</feature>
<feature type="compositionally biased region" description="Basic and acidic residues" evidence="1">
    <location>
        <begin position="35"/>
        <end position="56"/>
    </location>
</feature>
<proteinExistence type="predicted"/>
<keyword evidence="4" id="KW-1185">Reference proteome</keyword>
<gene>
    <name evidence="3" type="ORF">FOL47_002611</name>
</gene>